<dbReference type="EMBL" id="CP093343">
    <property type="protein sequence ID" value="WOG82403.1"/>
    <property type="molecule type" value="Genomic_DNA"/>
</dbReference>
<evidence type="ECO:0000256" key="2">
    <source>
        <dbReference type="SAM" id="MobiDB-lite"/>
    </source>
</evidence>
<dbReference type="Proteomes" id="UP000077755">
    <property type="component" value="Chromosome 1"/>
</dbReference>
<keyword evidence="5" id="KW-1185">Reference proteome</keyword>
<accession>A0AAF0W6A9</accession>
<evidence type="ECO:0000313" key="5">
    <source>
        <dbReference type="Proteomes" id="UP000077755"/>
    </source>
</evidence>
<evidence type="ECO:0000259" key="3">
    <source>
        <dbReference type="PROSITE" id="PS50158"/>
    </source>
</evidence>
<dbReference type="InterPro" id="IPR054722">
    <property type="entry name" value="PolX-like_BBD"/>
</dbReference>
<dbReference type="SMART" id="SM00343">
    <property type="entry name" value="ZnF_C2HC"/>
    <property type="match status" value="2"/>
</dbReference>
<dbReference type="Pfam" id="PF22936">
    <property type="entry name" value="Pol_BBD"/>
    <property type="match status" value="1"/>
</dbReference>
<dbReference type="SUPFAM" id="SSF57756">
    <property type="entry name" value="Retrovirus zinc finger-like domains"/>
    <property type="match status" value="1"/>
</dbReference>
<dbReference type="InterPro" id="IPR001878">
    <property type="entry name" value="Znf_CCHC"/>
</dbReference>
<dbReference type="KEGG" id="dcr:108219436"/>
<feature type="compositionally biased region" description="Polar residues" evidence="2">
    <location>
        <begin position="428"/>
        <end position="438"/>
    </location>
</feature>
<keyword evidence="1" id="KW-0479">Metal-binding</keyword>
<dbReference type="PROSITE" id="PS50158">
    <property type="entry name" value="ZF_CCHC"/>
    <property type="match status" value="1"/>
</dbReference>
<reference evidence="4" key="1">
    <citation type="journal article" date="2016" name="Nat. Genet.">
        <title>A high-quality carrot genome assembly provides new insights into carotenoid accumulation and asterid genome evolution.</title>
        <authorList>
            <person name="Iorizzo M."/>
            <person name="Ellison S."/>
            <person name="Senalik D."/>
            <person name="Zeng P."/>
            <person name="Satapoomin P."/>
            <person name="Huang J."/>
            <person name="Bowman M."/>
            <person name="Iovene M."/>
            <person name="Sanseverino W."/>
            <person name="Cavagnaro P."/>
            <person name="Yildiz M."/>
            <person name="Macko-Podgorni A."/>
            <person name="Moranska E."/>
            <person name="Grzebelus E."/>
            <person name="Grzebelus D."/>
            <person name="Ashrafi H."/>
            <person name="Zheng Z."/>
            <person name="Cheng S."/>
            <person name="Spooner D."/>
            <person name="Van Deynze A."/>
            <person name="Simon P."/>
        </authorList>
    </citation>
    <scope>NUCLEOTIDE SEQUENCE</scope>
    <source>
        <tissue evidence="4">Leaf</tissue>
    </source>
</reference>
<organism evidence="4 5">
    <name type="scientific">Daucus carota subsp. sativus</name>
    <name type="common">Carrot</name>
    <dbReference type="NCBI Taxonomy" id="79200"/>
    <lineage>
        <taxon>Eukaryota</taxon>
        <taxon>Viridiplantae</taxon>
        <taxon>Streptophyta</taxon>
        <taxon>Embryophyta</taxon>
        <taxon>Tracheophyta</taxon>
        <taxon>Spermatophyta</taxon>
        <taxon>Magnoliopsida</taxon>
        <taxon>eudicotyledons</taxon>
        <taxon>Gunneridae</taxon>
        <taxon>Pentapetalae</taxon>
        <taxon>asterids</taxon>
        <taxon>campanulids</taxon>
        <taxon>Apiales</taxon>
        <taxon>Apiaceae</taxon>
        <taxon>Apioideae</taxon>
        <taxon>Scandiceae</taxon>
        <taxon>Daucinae</taxon>
        <taxon>Daucus</taxon>
        <taxon>Daucus sect. Daucus</taxon>
    </lineage>
</organism>
<keyword evidence="1" id="KW-0862">Zinc</keyword>
<dbReference type="Gene3D" id="4.10.60.10">
    <property type="entry name" value="Zinc finger, CCHC-type"/>
    <property type="match status" value="1"/>
</dbReference>
<keyword evidence="1" id="KW-0863">Zinc-finger</keyword>
<dbReference type="GO" id="GO:0003676">
    <property type="term" value="F:nucleic acid binding"/>
    <property type="evidence" value="ECO:0007669"/>
    <property type="project" value="InterPro"/>
</dbReference>
<evidence type="ECO:0000313" key="4">
    <source>
        <dbReference type="EMBL" id="WOG82403.1"/>
    </source>
</evidence>
<sequence>MQKSSIKIPAFDKENYNIWKRKIKLFIKSSNQLYPGLLENGPFIPQNEILLNTDDDRIVPAHWVAKHHNEWNDTEKEKVSLDDHLQLILLDSLFNDKDQPPTLNIEDVEDEDDIVVLELEDEYCTHEEMVSMDNPAMAFMERKFKNLKFKKTKPFKSQGQYSRFNKIGSSKDVGGNSGGGYKSGMVDISKFKCFNCGELGHFAGECTKPKQFRRRDKESGGEGKKGQGRAYVVEGTCWEETDEGENEHTVNLALMANSIDEVSSSSTQVPSLVLVYITVGECTKTIEDMSAKIFNLHTSLSVAHEEIVRVSTKNETLTDDNDLLLLNTASLVSLRSDNEKFKNDLACAKKIEEYLRTKRPGKEAVSDFVGDDIDKPHILRKVQKLVFKVIESEFDEEALLIKLELNEDNVYDNKISRENSTVKRPVTVDSSHNQTTRPKNAVNKAATKPFNDIAANDAVKGSLTATFECAVDTEDTKSKNNFNRGKNGEHAKSAPRKLCNICGSSHHLIHVCKNDVATPINVVNVTGKKNKQLMWIIGSGCSRHMTGDKALLSQFVEKTGPIINFVDNNKGYTVGYGRLEIGTVVIVDNALVDGLQCTIN</sequence>
<dbReference type="AlphaFoldDB" id="A0AAF0W6A9"/>
<feature type="region of interest" description="Disordered" evidence="2">
    <location>
        <begin position="422"/>
        <end position="441"/>
    </location>
</feature>
<name>A0AAF0W6A9_DAUCS</name>
<feature type="domain" description="CCHC-type" evidence="3">
    <location>
        <begin position="192"/>
        <end position="208"/>
    </location>
</feature>
<proteinExistence type="predicted"/>
<evidence type="ECO:0000256" key="1">
    <source>
        <dbReference type="PROSITE-ProRule" id="PRU00047"/>
    </source>
</evidence>
<dbReference type="Pfam" id="PF00098">
    <property type="entry name" value="zf-CCHC"/>
    <property type="match status" value="1"/>
</dbReference>
<reference evidence="4" key="2">
    <citation type="submission" date="2022-03" db="EMBL/GenBank/DDBJ databases">
        <title>Draft title - Genomic analysis of global carrot germplasm unveils the trajectory of domestication and the origin of high carotenoid orange carrot.</title>
        <authorList>
            <person name="Iorizzo M."/>
            <person name="Ellison S."/>
            <person name="Senalik D."/>
            <person name="Macko-Podgorni A."/>
            <person name="Grzebelus D."/>
            <person name="Bostan H."/>
            <person name="Rolling W."/>
            <person name="Curaba J."/>
            <person name="Simon P."/>
        </authorList>
    </citation>
    <scope>NUCLEOTIDE SEQUENCE</scope>
    <source>
        <tissue evidence="4">Leaf</tissue>
    </source>
</reference>
<dbReference type="InterPro" id="IPR036875">
    <property type="entry name" value="Znf_CCHC_sf"/>
</dbReference>
<protein>
    <recommendedName>
        <fullName evidence="3">CCHC-type domain-containing protein</fullName>
    </recommendedName>
</protein>
<dbReference type="GO" id="GO:0008270">
    <property type="term" value="F:zinc ion binding"/>
    <property type="evidence" value="ECO:0007669"/>
    <property type="project" value="UniProtKB-KW"/>
</dbReference>
<gene>
    <name evidence="4" type="ORF">DCAR_0101567</name>
</gene>